<reference evidence="2 3" key="1">
    <citation type="journal article" date="2015" name="Genome Biol. Evol.">
        <title>The genome of winter moth (Operophtera brumata) provides a genomic perspective on sexual dimorphism and phenology.</title>
        <authorList>
            <person name="Derks M.F."/>
            <person name="Smit S."/>
            <person name="Salis L."/>
            <person name="Schijlen E."/>
            <person name="Bossers A."/>
            <person name="Mateman C."/>
            <person name="Pijl A.S."/>
            <person name="de Ridder D."/>
            <person name="Groenen M.A."/>
            <person name="Visser M.E."/>
            <person name="Megens H.J."/>
        </authorList>
    </citation>
    <scope>NUCLEOTIDE SEQUENCE [LARGE SCALE GENOMIC DNA]</scope>
    <source>
        <strain evidence="2">WM2013NL</strain>
        <tissue evidence="2">Head and thorax</tissue>
    </source>
</reference>
<accession>A0A0L7LVD1</accession>
<dbReference type="Proteomes" id="UP000037510">
    <property type="component" value="Unassembled WGS sequence"/>
</dbReference>
<evidence type="ECO:0000256" key="1">
    <source>
        <dbReference type="SAM" id="MobiDB-lite"/>
    </source>
</evidence>
<feature type="compositionally biased region" description="Polar residues" evidence="1">
    <location>
        <begin position="26"/>
        <end position="42"/>
    </location>
</feature>
<feature type="region of interest" description="Disordered" evidence="1">
    <location>
        <begin position="1"/>
        <end position="42"/>
    </location>
</feature>
<keyword evidence="3" id="KW-1185">Reference proteome</keyword>
<protein>
    <submittedName>
        <fullName evidence="2">Uncharacterized protein</fullName>
    </submittedName>
</protein>
<dbReference type="AlphaFoldDB" id="A0A0L7LVD1"/>
<name>A0A0L7LVD1_OPEBR</name>
<feature type="compositionally biased region" description="Gly residues" evidence="1">
    <location>
        <begin position="1"/>
        <end position="11"/>
    </location>
</feature>
<proteinExistence type="predicted"/>
<dbReference type="EMBL" id="JTDY01000008">
    <property type="protein sequence ID" value="KOB79478.1"/>
    <property type="molecule type" value="Genomic_DNA"/>
</dbReference>
<organism evidence="2 3">
    <name type="scientific">Operophtera brumata</name>
    <name type="common">Winter moth</name>
    <name type="synonym">Phalaena brumata</name>
    <dbReference type="NCBI Taxonomy" id="104452"/>
    <lineage>
        <taxon>Eukaryota</taxon>
        <taxon>Metazoa</taxon>
        <taxon>Ecdysozoa</taxon>
        <taxon>Arthropoda</taxon>
        <taxon>Hexapoda</taxon>
        <taxon>Insecta</taxon>
        <taxon>Pterygota</taxon>
        <taxon>Neoptera</taxon>
        <taxon>Endopterygota</taxon>
        <taxon>Lepidoptera</taxon>
        <taxon>Glossata</taxon>
        <taxon>Ditrysia</taxon>
        <taxon>Geometroidea</taxon>
        <taxon>Geometridae</taxon>
        <taxon>Larentiinae</taxon>
        <taxon>Operophtera</taxon>
    </lineage>
</organism>
<evidence type="ECO:0000313" key="3">
    <source>
        <dbReference type="Proteomes" id="UP000037510"/>
    </source>
</evidence>
<sequence length="90" mass="9445">MSLQGGMGGAHQGSPMQPQGGPMHAQNASMQSMLAQNSGHAFPSLHSSSFGHTADFNLDFLDNLPSTEASSLTAQELLNSLDNSFLNDIL</sequence>
<gene>
    <name evidence="2" type="ORF">OBRU01_00191</name>
</gene>
<evidence type="ECO:0000313" key="2">
    <source>
        <dbReference type="EMBL" id="KOB79478.1"/>
    </source>
</evidence>
<comment type="caution">
    <text evidence="2">The sequence shown here is derived from an EMBL/GenBank/DDBJ whole genome shotgun (WGS) entry which is preliminary data.</text>
</comment>